<organism evidence="10 11">
    <name type="scientific">Cirrhinus molitorella</name>
    <name type="common">mud carp</name>
    <dbReference type="NCBI Taxonomy" id="172907"/>
    <lineage>
        <taxon>Eukaryota</taxon>
        <taxon>Metazoa</taxon>
        <taxon>Chordata</taxon>
        <taxon>Craniata</taxon>
        <taxon>Vertebrata</taxon>
        <taxon>Euteleostomi</taxon>
        <taxon>Actinopterygii</taxon>
        <taxon>Neopterygii</taxon>
        <taxon>Teleostei</taxon>
        <taxon>Ostariophysi</taxon>
        <taxon>Cypriniformes</taxon>
        <taxon>Cyprinidae</taxon>
        <taxon>Labeoninae</taxon>
        <taxon>Labeonini</taxon>
        <taxon>Cirrhinus</taxon>
    </lineage>
</organism>
<dbReference type="PANTHER" id="PTHR31594">
    <property type="entry name" value="AIG1-TYPE G DOMAIN-CONTAINING PROTEIN"/>
    <property type="match status" value="1"/>
</dbReference>
<dbReference type="EMBL" id="JAUYZG010000001">
    <property type="protein sequence ID" value="KAK2916807.1"/>
    <property type="molecule type" value="Genomic_DNA"/>
</dbReference>
<evidence type="ECO:0000256" key="5">
    <source>
        <dbReference type="ARBA" id="ARBA00022741"/>
    </source>
</evidence>
<dbReference type="PANTHER" id="PTHR31594:SF16">
    <property type="entry name" value="SI:CH211-281L24.3"/>
    <property type="match status" value="1"/>
</dbReference>
<dbReference type="SMART" id="SM00382">
    <property type="entry name" value="AAA"/>
    <property type="match status" value="1"/>
</dbReference>
<gene>
    <name evidence="10" type="ORF">Q8A67_001181</name>
</gene>
<dbReference type="FunFam" id="3.40.50.300:FF:006019">
    <property type="entry name" value="Si:ch211-108d22.2"/>
    <property type="match status" value="1"/>
</dbReference>
<dbReference type="PROSITE" id="PS50837">
    <property type="entry name" value="NACHT"/>
    <property type="match status" value="1"/>
</dbReference>
<keyword evidence="5" id="KW-0547">Nucleotide-binding</keyword>
<evidence type="ECO:0008006" key="12">
    <source>
        <dbReference type="Google" id="ProtNLM"/>
    </source>
</evidence>
<dbReference type="GO" id="GO:0005524">
    <property type="term" value="F:ATP binding"/>
    <property type="evidence" value="ECO:0007669"/>
    <property type="project" value="UniProtKB-KW"/>
</dbReference>
<protein>
    <recommendedName>
        <fullName evidence="12">NACHT domain-containing protein</fullName>
    </recommendedName>
</protein>
<dbReference type="InterPro" id="IPR007111">
    <property type="entry name" value="NACHT_NTPase"/>
</dbReference>
<evidence type="ECO:0000256" key="1">
    <source>
        <dbReference type="ARBA" id="ARBA00004496"/>
    </source>
</evidence>
<comment type="subcellular location">
    <subcellularLocation>
        <location evidence="1">Cytoplasm</location>
    </subcellularLocation>
</comment>
<dbReference type="InterPro" id="IPR052090">
    <property type="entry name" value="Cytolytic_pore-forming_toxin"/>
</dbReference>
<dbReference type="GO" id="GO:0042981">
    <property type="term" value="P:regulation of apoptotic process"/>
    <property type="evidence" value="ECO:0007669"/>
    <property type="project" value="InterPro"/>
</dbReference>
<evidence type="ECO:0000256" key="3">
    <source>
        <dbReference type="ARBA" id="ARBA00022588"/>
    </source>
</evidence>
<dbReference type="Pfam" id="PF05729">
    <property type="entry name" value="NACHT"/>
    <property type="match status" value="1"/>
</dbReference>
<reference evidence="10" key="1">
    <citation type="submission" date="2023-08" db="EMBL/GenBank/DDBJ databases">
        <title>Chromosome-level Genome Assembly of mud carp (Cirrhinus molitorella).</title>
        <authorList>
            <person name="Liu H."/>
        </authorList>
    </citation>
    <scope>NUCLEOTIDE SEQUENCE</scope>
    <source>
        <strain evidence="10">Prfri</strain>
        <tissue evidence="10">Muscle</tissue>
    </source>
</reference>
<evidence type="ECO:0000259" key="8">
    <source>
        <dbReference type="PROSITE" id="PS50209"/>
    </source>
</evidence>
<evidence type="ECO:0000256" key="4">
    <source>
        <dbReference type="ARBA" id="ARBA00022737"/>
    </source>
</evidence>
<dbReference type="Gene3D" id="3.40.50.300">
    <property type="entry name" value="P-loop containing nucleotide triphosphate hydrolases"/>
    <property type="match status" value="1"/>
</dbReference>
<dbReference type="CDD" id="cd01671">
    <property type="entry name" value="CARD"/>
    <property type="match status" value="1"/>
</dbReference>
<dbReference type="GO" id="GO:0045087">
    <property type="term" value="P:innate immune response"/>
    <property type="evidence" value="ECO:0007669"/>
    <property type="project" value="UniProtKB-KW"/>
</dbReference>
<keyword evidence="11" id="KW-1185">Reference proteome</keyword>
<comment type="caution">
    <text evidence="10">The sequence shown here is derived from an EMBL/GenBank/DDBJ whole genome shotgun (WGS) entry which is preliminary data.</text>
</comment>
<dbReference type="Proteomes" id="UP001187343">
    <property type="component" value="Unassembled WGS sequence"/>
</dbReference>
<proteinExistence type="predicted"/>
<keyword evidence="4" id="KW-0677">Repeat</keyword>
<evidence type="ECO:0000259" key="9">
    <source>
        <dbReference type="PROSITE" id="PS50837"/>
    </source>
</evidence>
<name>A0AA88TXH2_9TELE</name>
<dbReference type="Pfam" id="PF17776">
    <property type="entry name" value="NLRC4_HD2"/>
    <property type="match status" value="1"/>
</dbReference>
<evidence type="ECO:0000313" key="11">
    <source>
        <dbReference type="Proteomes" id="UP001187343"/>
    </source>
</evidence>
<keyword evidence="3" id="KW-0399">Innate immunity</keyword>
<dbReference type="Gene3D" id="1.20.58.1200">
    <property type="entry name" value="RNA silencing suppressor P21, N-terminal domain"/>
    <property type="match status" value="11"/>
</dbReference>
<dbReference type="InterPro" id="IPR027417">
    <property type="entry name" value="P-loop_NTPase"/>
</dbReference>
<dbReference type="Gene3D" id="3.80.10.10">
    <property type="entry name" value="Ribonuclease Inhibitor"/>
    <property type="match status" value="1"/>
</dbReference>
<feature type="domain" description="NACHT" evidence="9">
    <location>
        <begin position="206"/>
        <end position="322"/>
    </location>
</feature>
<dbReference type="InterPro" id="IPR001315">
    <property type="entry name" value="CARD"/>
</dbReference>
<dbReference type="SUPFAM" id="SSF52540">
    <property type="entry name" value="P-loop containing nucleoside triphosphate hydrolases"/>
    <property type="match status" value="1"/>
</dbReference>
<evidence type="ECO:0000256" key="6">
    <source>
        <dbReference type="ARBA" id="ARBA00022840"/>
    </source>
</evidence>
<dbReference type="InterPro" id="IPR032675">
    <property type="entry name" value="LRR_dom_sf"/>
</dbReference>
<accession>A0AA88TXH2</accession>
<evidence type="ECO:0000256" key="7">
    <source>
        <dbReference type="ARBA" id="ARBA00022859"/>
    </source>
</evidence>
<evidence type="ECO:0000256" key="2">
    <source>
        <dbReference type="ARBA" id="ARBA00022490"/>
    </source>
</evidence>
<dbReference type="InterPro" id="IPR003593">
    <property type="entry name" value="AAA+_ATPase"/>
</dbReference>
<dbReference type="SUPFAM" id="SSF47986">
    <property type="entry name" value="DEATH domain"/>
    <property type="match status" value="1"/>
</dbReference>
<dbReference type="PROSITE" id="PS50209">
    <property type="entry name" value="CARD"/>
    <property type="match status" value="1"/>
</dbReference>
<dbReference type="InterPro" id="IPR041267">
    <property type="entry name" value="NLRP_HD2"/>
</dbReference>
<keyword evidence="2" id="KW-0963">Cytoplasm</keyword>
<sequence length="2767" mass="320242">MACAQQSATEYLRNARKKLVTHMKNYPVIIENLYQQNVFNDHEVDALKAERTEFDKARCILDWVINKGKEASYELLRILDVTKKRTLDPGLHYWISCFSFRLEDTEASYSFGTKPCQNYQTRLKMKAKSILKKQRKNCHKYQDEKAPVNFSFIPVVLETDSVMKMQCKIKFKNKKSKKMRPKKLRAYIPNKEQALSPEDLLRWQDKNILIIGKPGIGKTTVVQEMLRLWAEKDNRELDYMFYFDESVLAHNSVANLKSLLFDVYFNPVDKDREDVFQDIEENSENVVVVFDGVTDLEENSILGKIMNHELLPDAKIVITCRSEVEDDPLFFDWPTRKVYVQGFSEESIQNYYKMMLGPNSDLVNIVLKNQELFSLSHVPIYAFMVASFMPFTSDTKNNHPHTVTEMYIHIFRLAVKTHGKIKQIMQIDEYLRGIKDQVYHLMKNAFDATLMKTINLSTRKSDETDLCHAFLKKITTMDSHSSGKIYCAFLHNTMQEFFSALWLLAHPGKIEDVLRDCETEEHKHMRHVLPFLSGLLSEQNTRLLECLFPEDQIKKTSDWFIEKLLDTFLQPQSEEFDFLYVCQCLYELQSPKACLMFLEKMDHQLEPDVNLDPHQCCALSYVIAQSRDKEVYLNLEDCSVTDVGMNIMLSCSPNIRLKTCKEPLKQITFFLEFFHKASQCCCRFFDVKEQCNPQKCNALLDLYSHVKNYETQTGKSFLPALQSVFQSAPDVWIIDLSQRKTSILLEVLKLQTEKKPVELRGCSEEESEIMSFLQCVPYISQLRLSNLSENFQSRFLLSLFIKAAEIETQTGEQMLKLLTLVYNYRYLSHEITDRIKLSDFLLDLCSHLKNYETQTGRSFLPSLQSVFQTCDLIIDLSQRKSSILLEVLKLQTERKPVKLRGCSEEESEVMSFLQCLPYISELRFYFRDIKGMRMSALKFLLSLSAAAVRNDTVTGTTFSTMLLFVCSYETFPFDEYNAEVQSDFLLDLYSHVKHYETPTGRSFLPALQSVFQSAPDVWIIDLSQRKTSILLEVLKLQTKKKPVELREYSEEESEMMSFLQCLPYISQLRFSESVKGRFLLSLFIKAAEIETQTGDQMLKLLTSVCNCRSFPYEWIDRIKQSDFLLDLYSHVKHYETQTGRSFLPALQSVFQSPDVWIIDLSQRKTSILLEVLKLQTEKKPVELREYSEEESEMMSFLKCLPCISQLRFSESVQNRFLLSLFIKAAEIETQTGDQMLKLLTSVCSYSSFPYERTDRIKQSDFLLDLCSHVKSYETQTGRSFLPALQSVFQSAPDVWIIDLSQRKSSILLEVLKLQTKKKPVELRGCSEEESEIMSFLQCVPYISHLRVFNLNQSVQIRFLLSLFIKAAQFQTQTGEQMLKLLPSVCSSFPYERTDRIKQSDFLLDLCSHVKSYETQTGRSFLPELQSVFQSAPDVWIIDLSQRKSSILLEVLKLQTKKKPVELREYSEEESENMSFLQCLPYISQLRFSNLSQNVKSRFLLSLFIKAAEIERQTGEQMLNLLTSVCNYRSFPYERTDRIKQGDFLLDLYSHVKNYETQTGRSFLPALQSVFQSAPDVWIIDLSQRKTSILLEVLKLQTEKKPVELRGCSEEESEIMSFLQCLPYISQLRFSDIDQNGLLQSFFIKAAEIERQTGDQMLKHLTSVCNYRSFSYEWTDRIKRSDFLLDLYSHGKHYETQTGRSFLPALQSVFQSAPDVWIIDLSQRKTSILLEVLKLQTEKKPVELRGCSEEESEMKSFLQCLPYISQLRFSDIDQNGLLQSLFIKAAEIETQTGEQMLKHLTSVCNYSSFPYEWTDRIKRSDFLLDLYSHVKHYETQTGRSFLPALQSVFQSAPDVWIIDLSQRKTSNLLEVLKLQTEKKPVELRGCSEEESEMKSFLQCLPYISQLRFCFSDFEGIWMSALRFLLSLSAAAVRNDTVTGTRFSTLLSFVCSYESFPFDGEYDDYSADDQSDFLLDLYSHVKNYETQTGRSFLPALQSVFQSPDVWIIDLSQRKTSILLEVLKLQTKKKPVELRGCSEEESEIMSFLQCVPYILQLRFSESVQSRFLLSLFIKAAEIETQTGEQMLKLLTSVCSYSSFPYEWTHSIKQSDFLLDLCSHVKHYETQTGRSFLPALQSVFQSAPDVWIIDLSQRKTSILLEVLKLQTKKKPVELRGCSEEESEIMSFLQCLPYISQLSCSEQCLLTLVKLVQLRENLQLVTLLFEVLSFSFSLERHLSSKTCRSVGRFLRFSSDGLNLTLKSKAVSVRGARFLFRNITNINTLRLSGYMMVRIVQALRSMRIQTPITVNKLTLEPNDKLQSERNLSRVMSSLAILLRFWSVQHLNLTEYKIQSISLSALLCHQGPVTLRPSKETLQKLVECVYEAQEEDLTQCFLQKVGGDLTSCSLNWEELHYFLQHRIQQIIVDFRKSNIQCSISKIFPFLNRIKFKRVSSSFMLSVIREIYKSGSVGFLSSLLSSVENYINLQSRELDSVHCAALRFTLQHCTAVSLNLQWTCIPEEELESILPLLKYVSHLSVDRLLLLKMLHCCSVFDVQQEAAAVLLSVLQHKLDFSCRSALDLTTSTDSEPLHLKTNDCRVTSIVIQRAHSDTKIQLILEDCEITTNGIFQLFPVLHSVQLCCAKSLLLQFLAHVRPEEAESLSQALGEELDLSQTQMDLQVCRGLNLILEYSEGLAELDLSQCHLTDDNLDLLLPNLHKAHNIDLSGNYITDFGAQKIHNIVTHNSNIKTVRLFNNRIEFKELFSTSPRFEIW</sequence>
<dbReference type="Gene3D" id="1.10.533.10">
    <property type="entry name" value="Death Domain, Fas"/>
    <property type="match status" value="1"/>
</dbReference>
<dbReference type="Pfam" id="PF00619">
    <property type="entry name" value="CARD"/>
    <property type="match status" value="1"/>
</dbReference>
<dbReference type="SUPFAM" id="SSF52047">
    <property type="entry name" value="RNI-like"/>
    <property type="match status" value="1"/>
</dbReference>
<evidence type="ECO:0000313" key="10">
    <source>
        <dbReference type="EMBL" id="KAK2916807.1"/>
    </source>
</evidence>
<keyword evidence="7" id="KW-0391">Immunity</keyword>
<dbReference type="GO" id="GO:0005737">
    <property type="term" value="C:cytoplasm"/>
    <property type="evidence" value="ECO:0007669"/>
    <property type="project" value="UniProtKB-SubCell"/>
</dbReference>
<dbReference type="InterPro" id="IPR011029">
    <property type="entry name" value="DEATH-like_dom_sf"/>
</dbReference>
<keyword evidence="6" id="KW-0067">ATP-binding</keyword>
<feature type="domain" description="CARD" evidence="8">
    <location>
        <begin position="4"/>
        <end position="79"/>
    </location>
</feature>